<dbReference type="EMBL" id="LAZR01038380">
    <property type="protein sequence ID" value="KKL19708.1"/>
    <property type="molecule type" value="Genomic_DNA"/>
</dbReference>
<keyword evidence="1" id="KW-0812">Transmembrane</keyword>
<name>A0A0F9E6S9_9ZZZZ</name>
<feature type="transmembrane region" description="Helical" evidence="1">
    <location>
        <begin position="50"/>
        <end position="67"/>
    </location>
</feature>
<keyword evidence="1" id="KW-0472">Membrane</keyword>
<reference evidence="2" key="1">
    <citation type="journal article" date="2015" name="Nature">
        <title>Complex archaea that bridge the gap between prokaryotes and eukaryotes.</title>
        <authorList>
            <person name="Spang A."/>
            <person name="Saw J.H."/>
            <person name="Jorgensen S.L."/>
            <person name="Zaremba-Niedzwiedzka K."/>
            <person name="Martijn J."/>
            <person name="Lind A.E."/>
            <person name="van Eijk R."/>
            <person name="Schleper C."/>
            <person name="Guy L."/>
            <person name="Ettema T.J."/>
        </authorList>
    </citation>
    <scope>NUCLEOTIDE SEQUENCE</scope>
</reference>
<dbReference type="AlphaFoldDB" id="A0A0F9E6S9"/>
<comment type="caution">
    <text evidence="2">The sequence shown here is derived from an EMBL/GenBank/DDBJ whole genome shotgun (WGS) entry which is preliminary data.</text>
</comment>
<protein>
    <submittedName>
        <fullName evidence="2">Uncharacterized protein</fullName>
    </submittedName>
</protein>
<feature type="transmembrane region" description="Helical" evidence="1">
    <location>
        <begin position="23"/>
        <end position="44"/>
    </location>
</feature>
<keyword evidence="1" id="KW-1133">Transmembrane helix</keyword>
<evidence type="ECO:0000313" key="2">
    <source>
        <dbReference type="EMBL" id="KKL19708.1"/>
    </source>
</evidence>
<organism evidence="2">
    <name type="scientific">marine sediment metagenome</name>
    <dbReference type="NCBI Taxonomy" id="412755"/>
    <lineage>
        <taxon>unclassified sequences</taxon>
        <taxon>metagenomes</taxon>
        <taxon>ecological metagenomes</taxon>
    </lineage>
</organism>
<proteinExistence type="predicted"/>
<sequence>MTEIAIAAFATALGFRMYQRADMLHKVLGAGLVVYGLLGGFLWAMSSETIWIVVLLLALVGVLWTLIRREIL</sequence>
<gene>
    <name evidence="2" type="ORF">LCGC14_2462780</name>
</gene>
<accession>A0A0F9E6S9</accession>
<evidence type="ECO:0000256" key="1">
    <source>
        <dbReference type="SAM" id="Phobius"/>
    </source>
</evidence>